<dbReference type="EMBL" id="JAJHJB010000018">
    <property type="protein sequence ID" value="MCC5466415.1"/>
    <property type="molecule type" value="Genomic_DNA"/>
</dbReference>
<protein>
    <submittedName>
        <fullName evidence="8">DNA internalization-related competence protein ComEC/Rec2</fullName>
    </submittedName>
</protein>
<reference evidence="8" key="1">
    <citation type="submission" date="2021-11" db="EMBL/GenBank/DDBJ databases">
        <title>Description of a new species Pelosinus isolated from the bottom sediments of Lake Baikal.</title>
        <authorList>
            <person name="Zakharyuk A."/>
        </authorList>
    </citation>
    <scope>NUCLEOTIDE SEQUENCE</scope>
    <source>
        <strain evidence="8">Bkl1</strain>
    </source>
</reference>
<evidence type="ECO:0000259" key="7">
    <source>
        <dbReference type="SMART" id="SM00849"/>
    </source>
</evidence>
<evidence type="ECO:0000256" key="2">
    <source>
        <dbReference type="ARBA" id="ARBA00022475"/>
    </source>
</evidence>
<keyword evidence="2" id="KW-1003">Cell membrane</keyword>
<evidence type="ECO:0000256" key="4">
    <source>
        <dbReference type="ARBA" id="ARBA00022989"/>
    </source>
</evidence>
<feature type="transmembrane region" description="Helical" evidence="6">
    <location>
        <begin position="51"/>
        <end position="68"/>
    </location>
</feature>
<feature type="transmembrane region" description="Helical" evidence="6">
    <location>
        <begin position="279"/>
        <end position="300"/>
    </location>
</feature>
<feature type="transmembrane region" description="Helical" evidence="6">
    <location>
        <begin position="410"/>
        <end position="431"/>
    </location>
</feature>
<accession>A0ABS8HTA9</accession>
<evidence type="ECO:0000256" key="3">
    <source>
        <dbReference type="ARBA" id="ARBA00022692"/>
    </source>
</evidence>
<dbReference type="SMART" id="SM00849">
    <property type="entry name" value="Lactamase_B"/>
    <property type="match status" value="1"/>
</dbReference>
<dbReference type="SUPFAM" id="SSF56281">
    <property type="entry name" value="Metallo-hydrolase/oxidoreductase"/>
    <property type="match status" value="1"/>
</dbReference>
<evidence type="ECO:0000256" key="5">
    <source>
        <dbReference type="ARBA" id="ARBA00023136"/>
    </source>
</evidence>
<organism evidence="8 9">
    <name type="scientific">Pelosinus baikalensis</name>
    <dbReference type="NCBI Taxonomy" id="2892015"/>
    <lineage>
        <taxon>Bacteria</taxon>
        <taxon>Bacillati</taxon>
        <taxon>Bacillota</taxon>
        <taxon>Negativicutes</taxon>
        <taxon>Selenomonadales</taxon>
        <taxon>Sporomusaceae</taxon>
        <taxon>Pelosinus</taxon>
    </lineage>
</organism>
<evidence type="ECO:0000313" key="8">
    <source>
        <dbReference type="EMBL" id="MCC5466415.1"/>
    </source>
</evidence>
<keyword evidence="5 6" id="KW-0472">Membrane</keyword>
<feature type="transmembrane region" description="Helical" evidence="6">
    <location>
        <begin position="438"/>
        <end position="460"/>
    </location>
</feature>
<dbReference type="InterPro" id="IPR001279">
    <property type="entry name" value="Metallo-B-lactamas"/>
</dbReference>
<evidence type="ECO:0000256" key="1">
    <source>
        <dbReference type="ARBA" id="ARBA00004651"/>
    </source>
</evidence>
<name>A0ABS8HTA9_9FIRM</name>
<keyword evidence="3 6" id="KW-0812">Transmembrane</keyword>
<feature type="domain" description="Metallo-beta-lactamase" evidence="7">
    <location>
        <begin position="544"/>
        <end position="745"/>
    </location>
</feature>
<dbReference type="InterPro" id="IPR025405">
    <property type="entry name" value="DUF4131"/>
</dbReference>
<comment type="caution">
    <text evidence="8">The sequence shown here is derived from an EMBL/GenBank/DDBJ whole genome shotgun (WGS) entry which is preliminary data.</text>
</comment>
<dbReference type="InterPro" id="IPR035681">
    <property type="entry name" value="ComA-like_MBL"/>
</dbReference>
<gene>
    <name evidence="8" type="ORF">LMF89_13730</name>
</gene>
<dbReference type="InterPro" id="IPR036866">
    <property type="entry name" value="RibonucZ/Hydroxyglut_hydro"/>
</dbReference>
<dbReference type="NCBIfam" id="TIGR00361">
    <property type="entry name" value="ComEC_Rec2"/>
    <property type="match status" value="1"/>
</dbReference>
<dbReference type="Pfam" id="PF00753">
    <property type="entry name" value="Lactamase_B"/>
    <property type="match status" value="1"/>
</dbReference>
<dbReference type="Gene3D" id="3.60.15.10">
    <property type="entry name" value="Ribonuclease Z/Hydroxyacylglutathione hydrolase-like"/>
    <property type="match status" value="1"/>
</dbReference>
<evidence type="ECO:0000256" key="6">
    <source>
        <dbReference type="SAM" id="Phobius"/>
    </source>
</evidence>
<evidence type="ECO:0000313" key="9">
    <source>
        <dbReference type="Proteomes" id="UP001165492"/>
    </source>
</evidence>
<keyword evidence="4 6" id="KW-1133">Transmembrane helix</keyword>
<feature type="transmembrane region" description="Helical" evidence="6">
    <location>
        <begin position="355"/>
        <end position="374"/>
    </location>
</feature>
<dbReference type="Pfam" id="PF03772">
    <property type="entry name" value="Competence"/>
    <property type="match status" value="1"/>
</dbReference>
<dbReference type="NCBIfam" id="TIGR00360">
    <property type="entry name" value="ComEC_N-term"/>
    <property type="match status" value="1"/>
</dbReference>
<dbReference type="PANTHER" id="PTHR30619">
    <property type="entry name" value="DNA INTERNALIZATION/COMPETENCE PROTEIN COMEC/REC2"/>
    <property type="match status" value="1"/>
</dbReference>
<proteinExistence type="predicted"/>
<dbReference type="InterPro" id="IPR004477">
    <property type="entry name" value="ComEC_N"/>
</dbReference>
<feature type="transmembrane region" description="Helical" evidence="6">
    <location>
        <begin position="330"/>
        <end position="349"/>
    </location>
</feature>
<dbReference type="Proteomes" id="UP001165492">
    <property type="component" value="Unassembled WGS sequence"/>
</dbReference>
<feature type="transmembrane region" description="Helical" evidence="6">
    <location>
        <begin position="28"/>
        <end position="44"/>
    </location>
</feature>
<dbReference type="CDD" id="cd07731">
    <property type="entry name" value="ComA-like_MBL-fold"/>
    <property type="match status" value="1"/>
</dbReference>
<comment type="subcellular location">
    <subcellularLocation>
        <location evidence="1">Cell membrane</location>
        <topology evidence="1">Multi-pass membrane protein</topology>
    </subcellularLocation>
</comment>
<feature type="transmembrane region" description="Helical" evidence="6">
    <location>
        <begin position="386"/>
        <end position="404"/>
    </location>
</feature>
<keyword evidence="9" id="KW-1185">Reference proteome</keyword>
<dbReference type="Pfam" id="PF13567">
    <property type="entry name" value="DUF4131"/>
    <property type="match status" value="1"/>
</dbReference>
<dbReference type="InterPro" id="IPR004797">
    <property type="entry name" value="Competence_ComEC/Rec2"/>
</dbReference>
<feature type="transmembrane region" description="Helical" evidence="6">
    <location>
        <begin position="249"/>
        <end position="272"/>
    </location>
</feature>
<dbReference type="PANTHER" id="PTHR30619:SF7">
    <property type="entry name" value="BETA-LACTAMASE DOMAIN PROTEIN"/>
    <property type="match status" value="1"/>
</dbReference>
<feature type="transmembrane region" description="Helical" evidence="6">
    <location>
        <begin position="472"/>
        <end position="493"/>
    </location>
</feature>
<dbReference type="RefSeq" id="WP_229535566.1">
    <property type="nucleotide sequence ID" value="NZ_JAJHJB010000018.1"/>
</dbReference>
<dbReference type="InterPro" id="IPR052159">
    <property type="entry name" value="Competence_DNA_uptake"/>
</dbReference>
<sequence length="793" mass="86983">MPNIIILITAAFTAGIWCASYFMWLLPFLYVGSFIITVILIWKIHKQQSVTWLLAVLFFIIGMLRFINADAFAINDISRYEGETITVYATIEEIPHVTYLAQEKSRISYILAINEAQAKNTKKETASGKLYLYARQANQERVFKAGDKIKVTAEVIALHGYNNPGQYDSVAAAHLQGIRGRMSVSGNAIHLVSENHSFWKEIMEKWRIAIISNIERVMPPSHKAILVGMLFGGYGGIPRDVVADFATTGIVHILSVSGSHIALVVGVITVIGTGIFRRFTFADQLIPLFAALFITLYAVFCGLTPPVLRSLIMGLIGLGAVCLNREKDAAVALCLSVLGMLIYQPALIYDLSFQLSFTATAGLVFLNAKTVKMLESTIPLCLARPLGVTIAAQVGVLPFIAWHFNSFSLSSFVANLFIVPIIEGIVILGLFGAFSSMIVGFIGAICLVTCSLMISLVLQLTEWLADMPAAKMYVPSIGLAGSIIYYFLVSWVYGYKPKNMLSLKDTVERWPQRSALIVLMLVFCILVYRVYPAPLSVHFIDVGQGDAALIITPHGRAILVDTGGTLGESTDFDIGYRVLLPYLRHYGVLTIDYLFLTHGHQDHAGGAAGIAGEIPIKHIMLSRENYTQAVLNLLKAAPNSTRIAVYEGQKVELDGAVVNVLHADTGLKEKQPSNEVSSVVQVRYGKHSFLFTGDLPAQGEEEMLHSGRDVSSTVLKVGHHGSKTSSTVKFLQTVDPEYAVISVGKNNSFGHPHEEIIQRLLFYGSKIYRTDEQGAIVFKTNGSTITVDTFLKD</sequence>
<feature type="transmembrane region" description="Helical" evidence="6">
    <location>
        <begin position="514"/>
        <end position="531"/>
    </location>
</feature>